<protein>
    <submittedName>
        <fullName evidence="2">Uncharacterized protein</fullName>
    </submittedName>
</protein>
<comment type="caution">
    <text evidence="2">The sequence shown here is derived from an EMBL/GenBank/DDBJ whole genome shotgun (WGS) entry which is preliminary data.</text>
</comment>
<accession>A0AAE1XRZ6</accession>
<sequence length="123" mass="13776">MGGEHDAIFFNPCDSLSLAQRLGSRLHYNLSHISQLELDVFFGRDEPKNTTQENIALDEKAHDVSVDRRQRSLTAAKKISQTSRRIHAGKQRRAEGRSECTPREVGEGKVQAQVDCNSNLVVC</sequence>
<feature type="region of interest" description="Disordered" evidence="1">
    <location>
        <begin position="73"/>
        <end position="102"/>
    </location>
</feature>
<dbReference type="AlphaFoldDB" id="A0AAE1XRZ6"/>
<proteinExistence type="predicted"/>
<reference evidence="2" key="1">
    <citation type="submission" date="2020-06" db="EMBL/GenBank/DDBJ databases">
        <authorList>
            <person name="Li T."/>
            <person name="Hu X."/>
            <person name="Zhang T."/>
            <person name="Song X."/>
            <person name="Zhang H."/>
            <person name="Dai N."/>
            <person name="Sheng W."/>
            <person name="Hou X."/>
            <person name="Wei L."/>
        </authorList>
    </citation>
    <scope>NUCLEOTIDE SEQUENCE</scope>
    <source>
        <strain evidence="2">3651</strain>
        <tissue evidence="2">Leaf</tissue>
    </source>
</reference>
<name>A0AAE1XRZ6_9LAMI</name>
<evidence type="ECO:0000313" key="3">
    <source>
        <dbReference type="Proteomes" id="UP001293254"/>
    </source>
</evidence>
<feature type="compositionally biased region" description="Basic and acidic residues" evidence="1">
    <location>
        <begin position="92"/>
        <end position="102"/>
    </location>
</feature>
<evidence type="ECO:0000256" key="1">
    <source>
        <dbReference type="SAM" id="MobiDB-lite"/>
    </source>
</evidence>
<keyword evidence="3" id="KW-1185">Reference proteome</keyword>
<evidence type="ECO:0000313" key="2">
    <source>
        <dbReference type="EMBL" id="KAK4416963.1"/>
    </source>
</evidence>
<reference evidence="2" key="2">
    <citation type="journal article" date="2024" name="Plant">
        <title>Genomic evolution and insights into agronomic trait innovations of Sesamum species.</title>
        <authorList>
            <person name="Miao H."/>
            <person name="Wang L."/>
            <person name="Qu L."/>
            <person name="Liu H."/>
            <person name="Sun Y."/>
            <person name="Le M."/>
            <person name="Wang Q."/>
            <person name="Wei S."/>
            <person name="Zheng Y."/>
            <person name="Lin W."/>
            <person name="Duan Y."/>
            <person name="Cao H."/>
            <person name="Xiong S."/>
            <person name="Wang X."/>
            <person name="Wei L."/>
            <person name="Li C."/>
            <person name="Ma Q."/>
            <person name="Ju M."/>
            <person name="Zhao R."/>
            <person name="Li G."/>
            <person name="Mu C."/>
            <person name="Tian Q."/>
            <person name="Mei H."/>
            <person name="Zhang T."/>
            <person name="Gao T."/>
            <person name="Zhang H."/>
        </authorList>
    </citation>
    <scope>NUCLEOTIDE SEQUENCE</scope>
    <source>
        <strain evidence="2">3651</strain>
    </source>
</reference>
<dbReference type="EMBL" id="JACGWO010000010">
    <property type="protein sequence ID" value="KAK4416963.1"/>
    <property type="molecule type" value="Genomic_DNA"/>
</dbReference>
<organism evidence="2 3">
    <name type="scientific">Sesamum alatum</name>
    <dbReference type="NCBI Taxonomy" id="300844"/>
    <lineage>
        <taxon>Eukaryota</taxon>
        <taxon>Viridiplantae</taxon>
        <taxon>Streptophyta</taxon>
        <taxon>Embryophyta</taxon>
        <taxon>Tracheophyta</taxon>
        <taxon>Spermatophyta</taxon>
        <taxon>Magnoliopsida</taxon>
        <taxon>eudicotyledons</taxon>
        <taxon>Gunneridae</taxon>
        <taxon>Pentapetalae</taxon>
        <taxon>asterids</taxon>
        <taxon>lamiids</taxon>
        <taxon>Lamiales</taxon>
        <taxon>Pedaliaceae</taxon>
        <taxon>Sesamum</taxon>
    </lineage>
</organism>
<dbReference type="Proteomes" id="UP001293254">
    <property type="component" value="Unassembled WGS sequence"/>
</dbReference>
<gene>
    <name evidence="2" type="ORF">Salat_2521800</name>
</gene>